<name>A0A6A6ZM25_9PLEO</name>
<feature type="region of interest" description="Disordered" evidence="1">
    <location>
        <begin position="1"/>
        <end position="26"/>
    </location>
</feature>
<dbReference type="OrthoDB" id="3796633at2759"/>
<accession>A0A6A6ZM25</accession>
<feature type="compositionally biased region" description="Basic and acidic residues" evidence="1">
    <location>
        <begin position="1"/>
        <end position="12"/>
    </location>
</feature>
<gene>
    <name evidence="2" type="ORF">CC86DRAFT_410799</name>
</gene>
<feature type="compositionally biased region" description="Basic and acidic residues" evidence="1">
    <location>
        <begin position="367"/>
        <end position="383"/>
    </location>
</feature>
<keyword evidence="3" id="KW-1185">Reference proteome</keyword>
<organism evidence="2 3">
    <name type="scientific">Ophiobolus disseminans</name>
    <dbReference type="NCBI Taxonomy" id="1469910"/>
    <lineage>
        <taxon>Eukaryota</taxon>
        <taxon>Fungi</taxon>
        <taxon>Dikarya</taxon>
        <taxon>Ascomycota</taxon>
        <taxon>Pezizomycotina</taxon>
        <taxon>Dothideomycetes</taxon>
        <taxon>Pleosporomycetidae</taxon>
        <taxon>Pleosporales</taxon>
        <taxon>Pleosporineae</taxon>
        <taxon>Phaeosphaeriaceae</taxon>
        <taxon>Ophiobolus</taxon>
    </lineage>
</organism>
<reference evidence="2" key="1">
    <citation type="journal article" date="2020" name="Stud. Mycol.">
        <title>101 Dothideomycetes genomes: a test case for predicting lifestyles and emergence of pathogens.</title>
        <authorList>
            <person name="Haridas S."/>
            <person name="Albert R."/>
            <person name="Binder M."/>
            <person name="Bloem J."/>
            <person name="Labutti K."/>
            <person name="Salamov A."/>
            <person name="Andreopoulos B."/>
            <person name="Baker S."/>
            <person name="Barry K."/>
            <person name="Bills G."/>
            <person name="Bluhm B."/>
            <person name="Cannon C."/>
            <person name="Castanera R."/>
            <person name="Culley D."/>
            <person name="Daum C."/>
            <person name="Ezra D."/>
            <person name="Gonzalez J."/>
            <person name="Henrissat B."/>
            <person name="Kuo A."/>
            <person name="Liang C."/>
            <person name="Lipzen A."/>
            <person name="Lutzoni F."/>
            <person name="Magnuson J."/>
            <person name="Mondo S."/>
            <person name="Nolan M."/>
            <person name="Ohm R."/>
            <person name="Pangilinan J."/>
            <person name="Park H.-J."/>
            <person name="Ramirez L."/>
            <person name="Alfaro M."/>
            <person name="Sun H."/>
            <person name="Tritt A."/>
            <person name="Yoshinaga Y."/>
            <person name="Zwiers L.-H."/>
            <person name="Turgeon B."/>
            <person name="Goodwin S."/>
            <person name="Spatafora J."/>
            <person name="Crous P."/>
            <person name="Grigoriev I."/>
        </authorList>
    </citation>
    <scope>NUCLEOTIDE SEQUENCE</scope>
    <source>
        <strain evidence="2">CBS 113818</strain>
    </source>
</reference>
<feature type="region of interest" description="Disordered" evidence="1">
    <location>
        <begin position="367"/>
        <end position="415"/>
    </location>
</feature>
<proteinExistence type="predicted"/>
<evidence type="ECO:0000256" key="1">
    <source>
        <dbReference type="SAM" id="MobiDB-lite"/>
    </source>
</evidence>
<feature type="compositionally biased region" description="Acidic residues" evidence="1">
    <location>
        <begin position="384"/>
        <end position="406"/>
    </location>
</feature>
<dbReference type="AlphaFoldDB" id="A0A6A6ZM25"/>
<protein>
    <submittedName>
        <fullName evidence="2">Uncharacterized protein</fullName>
    </submittedName>
</protein>
<dbReference type="EMBL" id="MU006236">
    <property type="protein sequence ID" value="KAF2821719.1"/>
    <property type="molecule type" value="Genomic_DNA"/>
</dbReference>
<sequence length="415" mass="44453">MEPAESFEHDAIDATAMSDPEDQHAPPTAVAVLAASSRTPIVNDATHNAHDESGVDSESTSPATAVVLAASSSIPIANDATPHATDAIDDLGTGDEGIPSARAAVPAATSTIPAAPQAHPNALKVWMHNLSNALLAQALNLPATMANAILPEPVRQEWIHLFTALHTKYANLPIRYRYGIPIVAFSVLYTEYQNPGYFPRPASLTNGIIGFLCASAIILAVVTLHDYIETKKWPWQEDGWNTAYDFGASVSTAAPATLQRVGFATPEASITPAARIGTVMPPPTARKQPIIIPPTPFLPPGLRPIHLPPPTPHPSGLLGASPEPRRFSHFSGDGFVDKHNNLRAIAQWSKPQGGRFQHVREMMGVERMDGEERAGGEGGRLVDIEEVEEDVEEDGDEEDTEEEEVGESLISVDEI</sequence>
<dbReference type="Proteomes" id="UP000799424">
    <property type="component" value="Unassembled WGS sequence"/>
</dbReference>
<evidence type="ECO:0000313" key="3">
    <source>
        <dbReference type="Proteomes" id="UP000799424"/>
    </source>
</evidence>
<evidence type="ECO:0000313" key="2">
    <source>
        <dbReference type="EMBL" id="KAF2821719.1"/>
    </source>
</evidence>